<dbReference type="InterPro" id="IPR036259">
    <property type="entry name" value="MFS_trans_sf"/>
</dbReference>
<dbReference type="Pfam" id="PF07690">
    <property type="entry name" value="MFS_1"/>
    <property type="match status" value="1"/>
</dbReference>
<feature type="transmembrane region" description="Helical" evidence="4">
    <location>
        <begin position="76"/>
        <end position="96"/>
    </location>
</feature>
<feature type="transmembrane region" description="Helical" evidence="4">
    <location>
        <begin position="326"/>
        <end position="345"/>
    </location>
</feature>
<dbReference type="SUPFAM" id="SSF103473">
    <property type="entry name" value="MFS general substrate transporter"/>
    <property type="match status" value="1"/>
</dbReference>
<feature type="transmembrane region" description="Helical" evidence="4">
    <location>
        <begin position="191"/>
        <end position="211"/>
    </location>
</feature>
<feature type="transmembrane region" description="Helical" evidence="4">
    <location>
        <begin position="271"/>
        <end position="292"/>
    </location>
</feature>
<dbReference type="CDD" id="cd17324">
    <property type="entry name" value="MFS_NepI_like"/>
    <property type="match status" value="1"/>
</dbReference>
<feature type="transmembrane region" description="Helical" evidence="4">
    <location>
        <begin position="37"/>
        <end position="56"/>
    </location>
</feature>
<evidence type="ECO:0000313" key="7">
    <source>
        <dbReference type="Proteomes" id="UP000463871"/>
    </source>
</evidence>
<keyword evidence="3 4" id="KW-0472">Membrane</keyword>
<keyword evidence="2 4" id="KW-1133">Transmembrane helix</keyword>
<feature type="transmembrane region" description="Helical" evidence="4">
    <location>
        <begin position="304"/>
        <end position="320"/>
    </location>
</feature>
<evidence type="ECO:0000256" key="4">
    <source>
        <dbReference type="SAM" id="Phobius"/>
    </source>
</evidence>
<keyword evidence="1 4" id="KW-0812">Transmembrane</keyword>
<dbReference type="PROSITE" id="PS50850">
    <property type="entry name" value="MFS"/>
    <property type="match status" value="1"/>
</dbReference>
<name>A0AAE6SKQ0_AERME</name>
<gene>
    <name evidence="6" type="ORF">GWI30_08890</name>
</gene>
<dbReference type="InterPro" id="IPR020846">
    <property type="entry name" value="MFS_dom"/>
</dbReference>
<dbReference type="EMBL" id="CP047962">
    <property type="protein sequence ID" value="QHQ50993.1"/>
    <property type="molecule type" value="Genomic_DNA"/>
</dbReference>
<dbReference type="Gene3D" id="1.20.1250.20">
    <property type="entry name" value="MFS general substrate transporter like domains"/>
    <property type="match status" value="1"/>
</dbReference>
<dbReference type="PANTHER" id="PTHR42910">
    <property type="entry name" value="TRANSPORTER SCO4007-RELATED"/>
    <property type="match status" value="1"/>
</dbReference>
<feature type="transmembrane region" description="Helical" evidence="4">
    <location>
        <begin position="244"/>
        <end position="265"/>
    </location>
</feature>
<dbReference type="GO" id="GO:0022857">
    <property type="term" value="F:transmembrane transporter activity"/>
    <property type="evidence" value="ECO:0007669"/>
    <property type="project" value="InterPro"/>
</dbReference>
<feature type="transmembrane region" description="Helical" evidence="4">
    <location>
        <begin position="365"/>
        <end position="385"/>
    </location>
</feature>
<evidence type="ECO:0000256" key="3">
    <source>
        <dbReference type="ARBA" id="ARBA00023136"/>
    </source>
</evidence>
<dbReference type="InterPro" id="IPR011701">
    <property type="entry name" value="MFS"/>
</dbReference>
<evidence type="ECO:0000313" key="6">
    <source>
        <dbReference type="EMBL" id="QHQ50993.1"/>
    </source>
</evidence>
<feature type="transmembrane region" description="Helical" evidence="4">
    <location>
        <begin position="128"/>
        <end position="153"/>
    </location>
</feature>
<feature type="transmembrane region" description="Helical" evidence="4">
    <location>
        <begin position="160"/>
        <end position="179"/>
    </location>
</feature>
<evidence type="ECO:0000259" key="5">
    <source>
        <dbReference type="PROSITE" id="PS50850"/>
    </source>
</evidence>
<evidence type="ECO:0000256" key="1">
    <source>
        <dbReference type="ARBA" id="ARBA00022692"/>
    </source>
</evidence>
<reference evidence="6 7" key="1">
    <citation type="submission" date="2020-01" db="EMBL/GenBank/DDBJ databases">
        <title>Complete genome of Aeromonas media MC64.</title>
        <authorList>
            <person name="Cao G."/>
            <person name="Fu J."/>
            <person name="Zhong C."/>
        </authorList>
    </citation>
    <scope>NUCLEOTIDE SEQUENCE [LARGE SCALE GENOMIC DNA]</scope>
    <source>
        <strain evidence="6 7">MC64</strain>
    </source>
</reference>
<feature type="transmembrane region" description="Helical" evidence="4">
    <location>
        <begin position="391"/>
        <end position="411"/>
    </location>
</feature>
<proteinExistence type="predicted"/>
<protein>
    <submittedName>
        <fullName evidence="6">MFS transporter</fullName>
    </submittedName>
</protein>
<sequence length="419" mass="43615">MLIQSVPARGSFIYEDGIMSSSVSTERAAMASRTPGPALVFAMALSCGLAVANIYYNQPMLAVMAQDFPGQSAIPLIAMLTQLGYAAGLLLLVPLGDVVERRWLILGQFVLIALASSMAAMATGATMLMLASVLLGIGATAAQQIVPVAATLADPARRGAVVGSVMSGLLGGILLSRTLAGLVTAYGSWRAMFWCGVPLALLGGLLMARMIPLDLPRTSLSYPRLLASLAELWREEPALRRATLIQALLFASFSAFWTVLAFYLADPAYGLGAEVAGLFGVIGVAGVVAAPLAGRMADRRGARSVVLVGTLLVVLAWILFETWLSLVGLALGVILLDLGVQSALVAHQQLIYGLRAEARGRINTLFMTGMFLGGTLGSSLAMLAWQQGGWVGVGWVGLALALSACLAALAGKRSLQPAS</sequence>
<organism evidence="6 7">
    <name type="scientific">Aeromonas media</name>
    <dbReference type="NCBI Taxonomy" id="651"/>
    <lineage>
        <taxon>Bacteria</taxon>
        <taxon>Pseudomonadati</taxon>
        <taxon>Pseudomonadota</taxon>
        <taxon>Gammaproteobacteria</taxon>
        <taxon>Aeromonadales</taxon>
        <taxon>Aeromonadaceae</taxon>
        <taxon>Aeromonas</taxon>
    </lineage>
</organism>
<dbReference type="PANTHER" id="PTHR42910:SF1">
    <property type="entry name" value="MAJOR FACILITATOR SUPERFAMILY (MFS) PROFILE DOMAIN-CONTAINING PROTEIN"/>
    <property type="match status" value="1"/>
</dbReference>
<evidence type="ECO:0000256" key="2">
    <source>
        <dbReference type="ARBA" id="ARBA00022989"/>
    </source>
</evidence>
<dbReference type="AlphaFoldDB" id="A0AAE6SKQ0"/>
<feature type="domain" description="Major facilitator superfamily (MFS) profile" evidence="5">
    <location>
        <begin position="39"/>
        <end position="416"/>
    </location>
</feature>
<accession>A0AAE6SKQ0</accession>
<dbReference type="Proteomes" id="UP000463871">
    <property type="component" value="Chromosome"/>
</dbReference>
<feature type="transmembrane region" description="Helical" evidence="4">
    <location>
        <begin position="103"/>
        <end position="122"/>
    </location>
</feature>